<dbReference type="RefSeq" id="WP_041961232.1">
    <property type="nucleotide sequence ID" value="NZ_CP007726.1"/>
</dbReference>
<dbReference type="EMBL" id="CP007726">
    <property type="protein sequence ID" value="AJE17588.1"/>
    <property type="molecule type" value="Genomic_DNA"/>
</dbReference>
<evidence type="ECO:0000256" key="1">
    <source>
        <dbReference type="SAM" id="SignalP"/>
    </source>
</evidence>
<evidence type="ECO:0000313" key="3">
    <source>
        <dbReference type="Proteomes" id="UP000031392"/>
    </source>
</evidence>
<dbReference type="PATRIC" id="fig|546263.7.peg.203"/>
<protein>
    <submittedName>
        <fullName evidence="2">Uncharacterized protein</fullName>
    </submittedName>
</protein>
<dbReference type="Proteomes" id="UP000031392">
    <property type="component" value="Chromosome"/>
</dbReference>
<feature type="signal peptide" evidence="1">
    <location>
        <begin position="1"/>
        <end position="23"/>
    </location>
</feature>
<accession>A0A0B5CEZ6</accession>
<reference evidence="3" key="1">
    <citation type="submission" date="2014-05" db="EMBL/GenBank/DDBJ databases">
        <title>Complete Genome sequence of Neisseria elongata subsp. glycolytica.</title>
        <authorList>
            <person name="Veyrier F.J."/>
            <person name="Taha M.-K."/>
        </authorList>
    </citation>
    <scope>NUCLEOTIDE SEQUENCE [LARGE SCALE GENOMIC DNA]</scope>
    <source>
        <strain evidence="3">ATCC 29315</strain>
    </source>
</reference>
<organism evidence="2 3">
    <name type="scientific">Neisseria elongata subsp. glycolytica ATCC 29315</name>
    <dbReference type="NCBI Taxonomy" id="546263"/>
    <lineage>
        <taxon>Bacteria</taxon>
        <taxon>Pseudomonadati</taxon>
        <taxon>Pseudomonadota</taxon>
        <taxon>Betaproteobacteria</taxon>
        <taxon>Neisseriales</taxon>
        <taxon>Neisseriaceae</taxon>
        <taxon>Neisseria</taxon>
    </lineage>
</organism>
<keyword evidence="1" id="KW-0732">Signal</keyword>
<name>A0A0B5CEZ6_NEIEG</name>
<proteinExistence type="predicted"/>
<dbReference type="HOGENOM" id="CLU_1077011_0_0_4"/>
<keyword evidence="3" id="KW-1185">Reference proteome</keyword>
<gene>
    <name evidence="2" type="ORF">NELON_00965</name>
</gene>
<reference evidence="2 3" key="2">
    <citation type="journal article" date="2015" name="PLoS Genet.">
        <title>Common Cell Shape Evolution of Two Nasopharyngeal Pathogens.</title>
        <authorList>
            <person name="Veyrier F.J."/>
            <person name="Biais N."/>
            <person name="Morales P."/>
            <person name="Belkacem N."/>
            <person name="Guilhen C."/>
            <person name="Ranjeva S."/>
            <person name="Sismeiro O."/>
            <person name="Pehau-Arnaudet G."/>
            <person name="Rocha E.P."/>
            <person name="Werts C."/>
            <person name="Taha M.K."/>
            <person name="Boneca I.G."/>
        </authorList>
    </citation>
    <scope>NUCLEOTIDE SEQUENCE [LARGE SCALE GENOMIC DNA]</scope>
    <source>
        <strain evidence="2 3">ATCC 29315</strain>
    </source>
</reference>
<feature type="chain" id="PRO_5002099560" evidence="1">
    <location>
        <begin position="24"/>
        <end position="233"/>
    </location>
</feature>
<dbReference type="KEGG" id="nel:NELON_00965"/>
<sequence>MKKSNAMFLSAALCIAASFCTYAADFGHEQTLTINGKPAYLAETSARVLANQNTSAPELVDDITDGFGAKKIPGYKLMVMGRTYSMAAETKPPKPGQTQWRENAYVHRGIKLYLGIPVTGGKMDLANAKLINIGVVDDDGGSAPHVPEEKIRPVGKQLMGKDTKIEKAKLRISELDFPDMDKGETSGGGVRLEAEAVIDGKPVHTKINSTFARFYTGKPASAGAFKADARFMK</sequence>
<evidence type="ECO:0000313" key="2">
    <source>
        <dbReference type="EMBL" id="AJE17588.1"/>
    </source>
</evidence>
<dbReference type="AlphaFoldDB" id="A0A0B5CEZ6"/>